<reference evidence="1" key="1">
    <citation type="submission" date="2016-10" db="EMBL/GenBank/DDBJ databases">
        <authorList>
            <person name="Benchimol M."/>
            <person name="Almeida L.G."/>
            <person name="Vasconcelos A.T."/>
            <person name="Perreira-Neves A."/>
            <person name="Rosa I.A."/>
            <person name="Tasca T."/>
            <person name="Bogo M.R."/>
            <person name="de Souza W."/>
        </authorList>
    </citation>
    <scope>NUCLEOTIDE SEQUENCE [LARGE SCALE GENOMIC DNA]</scope>
    <source>
        <strain evidence="1">K</strain>
    </source>
</reference>
<dbReference type="RefSeq" id="XP_068366447.1">
    <property type="nucleotide sequence ID" value="XM_068499016.1"/>
</dbReference>
<dbReference type="EMBL" id="MLAK01000543">
    <property type="protein sequence ID" value="OHT13311.1"/>
    <property type="molecule type" value="Genomic_DNA"/>
</dbReference>
<organism evidence="1 2">
    <name type="scientific">Tritrichomonas foetus</name>
    <dbReference type="NCBI Taxonomy" id="1144522"/>
    <lineage>
        <taxon>Eukaryota</taxon>
        <taxon>Metamonada</taxon>
        <taxon>Parabasalia</taxon>
        <taxon>Tritrichomonadida</taxon>
        <taxon>Tritrichomonadidae</taxon>
        <taxon>Tritrichomonas</taxon>
    </lineage>
</organism>
<evidence type="ECO:0000313" key="1">
    <source>
        <dbReference type="EMBL" id="OHT13311.1"/>
    </source>
</evidence>
<accession>A0A1J4KPU5</accession>
<name>A0A1J4KPU5_9EUKA</name>
<dbReference type="AlphaFoldDB" id="A0A1J4KPU5"/>
<keyword evidence="2" id="KW-1185">Reference proteome</keyword>
<dbReference type="Proteomes" id="UP000179807">
    <property type="component" value="Unassembled WGS sequence"/>
</dbReference>
<gene>
    <name evidence="1" type="ORF">TRFO_16504</name>
</gene>
<proteinExistence type="predicted"/>
<evidence type="ECO:0000313" key="2">
    <source>
        <dbReference type="Proteomes" id="UP000179807"/>
    </source>
</evidence>
<dbReference type="VEuPathDB" id="TrichDB:TRFO_16504"/>
<sequence>MAECLSFDYQTEKPTVGMDFFFQYPYLIELNLSDYPYFFIPLSISQCQLIERIDLTNTNFSEPPAVLFTLPQIRAHPENIIFGNNQKCSVDLMYNIIDECVHFNQGMLNFSETDGKISTISYSPEISTKDFILMAHPELEQFLPFIFLVRKFENNKLSIIPGNVPLILYQYPDSVWSIELRFLPTYISVDILPYLSLFLKNKSLLDLSEKVNSLKSPTQETLEHIFEKLQEDSFVSNYYFSAEMLDKRTFTISVTFNSISLAFGHSSYYVFDNRSIHLSYVTNVPLFVVGDRALILDPKSVPDLMPLFSLLEPVYPPKKHTPKKDFSKFAFKAIQISSQVKRKNRPIEGTGELIKNSVIFELSSIKSKMLPFTRVDDKK</sequence>
<protein>
    <submittedName>
        <fullName evidence="1">Uncharacterized protein</fullName>
    </submittedName>
</protein>
<comment type="caution">
    <text evidence="1">The sequence shown here is derived from an EMBL/GenBank/DDBJ whole genome shotgun (WGS) entry which is preliminary data.</text>
</comment>
<dbReference type="GeneID" id="94833720"/>